<feature type="region of interest" description="Disordered" evidence="1">
    <location>
        <begin position="669"/>
        <end position="694"/>
    </location>
</feature>
<sequence>MENIRRDVETASHACECYINTAEIMKGRWQEDPGECLRNCKAQFLRTVAKGWQGNNGWVEGCGVLNRNVPLQDFWSLYWCDSVFCGVGINQTGGLGQDREYGTKCLWCLGLRIALATVDLIINTCQNIGFYSFSPGAAAVAFVPSNNRRDLFRPRRRLPGAGAAPIRPLPAARLLPVWAHRSSGRGTSARSVPLPTLFVPARGVTTSGSNLTGQGKAAIAVCSVLALILLVAFVLVCLRRRKRRKASFHRALRSRRGLLPDGAPAGSPTPLISPASSAVGTRAVLTPPLRPRDRKFLPLHLQQEAAPHPPPSGGDPGLLPKTRGKTGGVPPHPPPPPTLPEPNLNFFALPIPIPGSPSSSTFPPPYSPPHGLTDNSDHNRASGSASSCYTGEERRRRTAHSSLRHHEIPIANSAFYEYGTGRSESGLEATPSSSDSASLPSRPPRPHERMLEVPGLVTPAVGYGGSGGAEGGYAGGQDRGYDYGHGHGHGHGHGSGYGYGAGDVKGGVATPPPPPPLSPPPTRALPKTPPASVSTPPPLTLPARGSARGSPAPGSVSPPPGALGRIRGEGKGSHPGLLGLRGPAVASAAGTDTGSSYRHEHGRLPGYSFAQEPPANETGGRSQRHRDSRGSWGSWSGVGTVVGSVDYHVSSAGHVNAMAESVTPVGAREGNNTGAREQHVSPRTSVSSDVTATGDTMVSAVSRMSSTRDDSVGRGI</sequence>
<organism evidence="3 4">
    <name type="scientific">Chaetomium globosum (strain ATCC 6205 / CBS 148.51 / DSM 1962 / NBRC 6347 / NRRL 1970)</name>
    <name type="common">Soil fungus</name>
    <dbReference type="NCBI Taxonomy" id="306901"/>
    <lineage>
        <taxon>Eukaryota</taxon>
        <taxon>Fungi</taxon>
        <taxon>Dikarya</taxon>
        <taxon>Ascomycota</taxon>
        <taxon>Pezizomycotina</taxon>
        <taxon>Sordariomycetes</taxon>
        <taxon>Sordariomycetidae</taxon>
        <taxon>Sordariales</taxon>
        <taxon>Chaetomiaceae</taxon>
        <taxon>Chaetomium</taxon>
    </lineage>
</organism>
<feature type="transmembrane region" description="Helical" evidence="2">
    <location>
        <begin position="217"/>
        <end position="238"/>
    </location>
</feature>
<accession>Q2GVF4</accession>
<dbReference type="RefSeq" id="XP_001225706.1">
    <property type="nucleotide sequence ID" value="XM_001225705.1"/>
</dbReference>
<dbReference type="EMBL" id="CH408033">
    <property type="protein sequence ID" value="EAQ86797.1"/>
    <property type="molecule type" value="Genomic_DNA"/>
</dbReference>
<keyword evidence="2" id="KW-0812">Transmembrane</keyword>
<feature type="region of interest" description="Disordered" evidence="1">
    <location>
        <begin position="304"/>
        <end position="402"/>
    </location>
</feature>
<feature type="region of interest" description="Disordered" evidence="1">
    <location>
        <begin position="421"/>
        <end position="478"/>
    </location>
</feature>
<proteinExistence type="predicted"/>
<feature type="compositionally biased region" description="Pro residues" evidence="1">
    <location>
        <begin position="330"/>
        <end position="340"/>
    </location>
</feature>
<feature type="compositionally biased region" description="Low complexity" evidence="1">
    <location>
        <begin position="542"/>
        <end position="555"/>
    </location>
</feature>
<dbReference type="InParanoid" id="Q2GVF4"/>
<evidence type="ECO:0000313" key="3">
    <source>
        <dbReference type="EMBL" id="EAQ86797.1"/>
    </source>
</evidence>
<feature type="compositionally biased region" description="Gly residues" evidence="1">
    <location>
        <begin position="494"/>
        <end position="505"/>
    </location>
</feature>
<dbReference type="GeneID" id="4393942"/>
<dbReference type="AlphaFoldDB" id="Q2GVF4"/>
<evidence type="ECO:0000313" key="4">
    <source>
        <dbReference type="Proteomes" id="UP000001056"/>
    </source>
</evidence>
<dbReference type="OrthoDB" id="5244978at2759"/>
<name>Q2GVF4_CHAGB</name>
<dbReference type="HOGENOM" id="CLU_385865_0_0_1"/>
<feature type="compositionally biased region" description="Pro residues" evidence="1">
    <location>
        <begin position="510"/>
        <end position="540"/>
    </location>
</feature>
<dbReference type="STRING" id="306901.Q2GVF4"/>
<feature type="region of interest" description="Disordered" evidence="1">
    <location>
        <begin position="494"/>
        <end position="636"/>
    </location>
</feature>
<evidence type="ECO:0000256" key="2">
    <source>
        <dbReference type="SAM" id="Phobius"/>
    </source>
</evidence>
<feature type="compositionally biased region" description="Polar residues" evidence="1">
    <location>
        <begin position="670"/>
        <end position="694"/>
    </location>
</feature>
<dbReference type="eggNOG" id="ENOG502RVW5">
    <property type="taxonomic scope" value="Eukaryota"/>
</dbReference>
<keyword evidence="2" id="KW-0472">Membrane</keyword>
<keyword evidence="4" id="KW-1185">Reference proteome</keyword>
<feature type="compositionally biased region" description="Low complexity" evidence="1">
    <location>
        <begin position="431"/>
        <end position="440"/>
    </location>
</feature>
<keyword evidence="2" id="KW-1133">Transmembrane helix</keyword>
<feature type="compositionally biased region" description="Gly residues" evidence="1">
    <location>
        <begin position="462"/>
        <end position="478"/>
    </location>
</feature>
<evidence type="ECO:0000256" key="1">
    <source>
        <dbReference type="SAM" id="MobiDB-lite"/>
    </source>
</evidence>
<dbReference type="VEuPathDB" id="FungiDB:CHGG_08050"/>
<dbReference type="Proteomes" id="UP000001056">
    <property type="component" value="Unassembled WGS sequence"/>
</dbReference>
<feature type="region of interest" description="Disordered" evidence="1">
    <location>
        <begin position="257"/>
        <end position="279"/>
    </location>
</feature>
<gene>
    <name evidence="3" type="ORF">CHGG_08050</name>
</gene>
<reference evidence="4" key="1">
    <citation type="journal article" date="2015" name="Genome Announc.">
        <title>Draft genome sequence of the cellulolytic fungus Chaetomium globosum.</title>
        <authorList>
            <person name="Cuomo C.A."/>
            <person name="Untereiner W.A."/>
            <person name="Ma L.-J."/>
            <person name="Grabherr M."/>
            <person name="Birren B.W."/>
        </authorList>
    </citation>
    <scope>NUCLEOTIDE SEQUENCE [LARGE SCALE GENOMIC DNA]</scope>
    <source>
        <strain evidence="4">ATCC 6205 / CBS 148.51 / DSM 1962 / NBRC 6347 / NRRL 1970</strain>
    </source>
</reference>
<protein>
    <submittedName>
        <fullName evidence="3">Uncharacterized protein</fullName>
    </submittedName>
</protein>